<keyword evidence="4" id="KW-1185">Reference proteome</keyword>
<protein>
    <recommendedName>
        <fullName evidence="2">Myb-like domain-containing protein</fullName>
    </recommendedName>
</protein>
<feature type="compositionally biased region" description="Basic and acidic residues" evidence="1">
    <location>
        <begin position="515"/>
        <end position="533"/>
    </location>
</feature>
<dbReference type="OrthoDB" id="48676at2759"/>
<feature type="region of interest" description="Disordered" evidence="1">
    <location>
        <begin position="352"/>
        <end position="400"/>
    </location>
</feature>
<feature type="region of interest" description="Disordered" evidence="1">
    <location>
        <begin position="515"/>
        <end position="592"/>
    </location>
</feature>
<name>A0A1E7FNK8_9STRA</name>
<evidence type="ECO:0000256" key="1">
    <source>
        <dbReference type="SAM" id="MobiDB-lite"/>
    </source>
</evidence>
<dbReference type="SMART" id="SM00717">
    <property type="entry name" value="SANT"/>
    <property type="match status" value="1"/>
</dbReference>
<feature type="domain" description="Myb-like" evidence="2">
    <location>
        <begin position="458"/>
        <end position="513"/>
    </location>
</feature>
<dbReference type="PROSITE" id="PS50090">
    <property type="entry name" value="MYB_LIKE"/>
    <property type="match status" value="1"/>
</dbReference>
<dbReference type="InterPro" id="IPR001005">
    <property type="entry name" value="SANT/Myb"/>
</dbReference>
<dbReference type="Gene3D" id="1.10.246.220">
    <property type="match status" value="1"/>
</dbReference>
<accession>A0A1E7FNK8</accession>
<feature type="compositionally biased region" description="Basic residues" evidence="1">
    <location>
        <begin position="382"/>
        <end position="395"/>
    </location>
</feature>
<dbReference type="InParanoid" id="A0A1E7FNK8"/>
<evidence type="ECO:0000259" key="2">
    <source>
        <dbReference type="PROSITE" id="PS50090"/>
    </source>
</evidence>
<proteinExistence type="predicted"/>
<dbReference type="AlphaFoldDB" id="A0A1E7FNK8"/>
<sequence>MNKEVESMSSIRRFLTEESLSLFGDYVISSNGLKRLEYYQEFEDLYQNSPIFNFEYGRIYNLSEMTEFLVILTQAARNKDQSPYLTDEDHRSNGEMNKVGKVKPFSKWESNDWVNFRLCLTKIQGSMLRTDANASVHDANASVHGTTIYDGLEDPWFTDKLLNVLKLFSFHEKFAPFREVLERKSTNDDDDDDEDVDTFDNEEDLKALTVTKEFMDAYMQVIEDEEEIKIKNAFLAFLRKDKRRTFHSPSTIRKLLNDPKKPMSYAFILNRVNKLFRSWAEKVLPKSILAEKYSNDAKVEATEDAADAAAVATTSEANNKSESDHVRALGRLQRARARLDDRVEDPLPEVLAAANRAKRKQTTQNYQSEDDEEDKQLLSPSKSKRMRSRSPRARGKLLEKKKTAIRLGFTPEEADVSDSENIEDPEEEEEVLSQVKKRTIAVKSPGSPTKTPVKSQQKKYEGRRAWTDVEKNAIKEGIQNFGIGKWALIKEENAVILGNRTSGQIKDCFRTMKKRGELDDLKEAWPEKEKSTNEEEEEEKQEEPAEEEEKQEEPAEGEEKQQEDGEPVEVMSTTTFTTAVEEEKQEEEEPAE</sequence>
<feature type="compositionally biased region" description="Polar residues" evidence="1">
    <location>
        <begin position="446"/>
        <end position="455"/>
    </location>
</feature>
<feature type="compositionally biased region" description="Acidic residues" evidence="1">
    <location>
        <begin position="583"/>
        <end position="592"/>
    </location>
</feature>
<dbReference type="CDD" id="cd11660">
    <property type="entry name" value="SANT_TRF"/>
    <property type="match status" value="1"/>
</dbReference>
<evidence type="ECO:0000313" key="3">
    <source>
        <dbReference type="EMBL" id="OEU19752.1"/>
    </source>
</evidence>
<reference evidence="3 4" key="1">
    <citation type="submission" date="2016-09" db="EMBL/GenBank/DDBJ databases">
        <title>Extensive genetic diversity and differential bi-allelic expression allows diatom success in the polar Southern Ocean.</title>
        <authorList>
            <consortium name="DOE Joint Genome Institute"/>
            <person name="Mock T."/>
            <person name="Otillar R.P."/>
            <person name="Strauss J."/>
            <person name="Dupont C."/>
            <person name="Frickenhaus S."/>
            <person name="Maumus F."/>
            <person name="Mcmullan M."/>
            <person name="Sanges R."/>
            <person name="Schmutz J."/>
            <person name="Toseland A."/>
            <person name="Valas R."/>
            <person name="Veluchamy A."/>
            <person name="Ward B.J."/>
            <person name="Allen A."/>
            <person name="Barry K."/>
            <person name="Falciatore A."/>
            <person name="Ferrante M."/>
            <person name="Fortunato A.E."/>
            <person name="Gloeckner G."/>
            <person name="Gruber A."/>
            <person name="Hipkin R."/>
            <person name="Janech M."/>
            <person name="Kroth P."/>
            <person name="Leese F."/>
            <person name="Lindquist E."/>
            <person name="Lyon B.R."/>
            <person name="Martin J."/>
            <person name="Mayer C."/>
            <person name="Parker M."/>
            <person name="Quesneville H."/>
            <person name="Raymond J."/>
            <person name="Uhlig C."/>
            <person name="Valentin K.U."/>
            <person name="Worden A.Z."/>
            <person name="Armbrust E.V."/>
            <person name="Bowler C."/>
            <person name="Green B."/>
            <person name="Moulton V."/>
            <person name="Van Oosterhout C."/>
            <person name="Grigoriev I."/>
        </authorList>
    </citation>
    <scope>NUCLEOTIDE SEQUENCE [LARGE SCALE GENOMIC DNA]</scope>
    <source>
        <strain evidence="3 4">CCMP1102</strain>
    </source>
</reference>
<feature type="region of interest" description="Disordered" evidence="1">
    <location>
        <begin position="436"/>
        <end position="464"/>
    </location>
</feature>
<dbReference type="PANTHER" id="PTHR46993">
    <property type="entry name" value="MYB TRANSCRIPTION FACTOR"/>
    <property type="match status" value="1"/>
</dbReference>
<evidence type="ECO:0000313" key="4">
    <source>
        <dbReference type="Proteomes" id="UP000095751"/>
    </source>
</evidence>
<dbReference type="EMBL" id="KV784355">
    <property type="protein sequence ID" value="OEU19752.1"/>
    <property type="molecule type" value="Genomic_DNA"/>
</dbReference>
<dbReference type="PANTHER" id="PTHR46993:SF4">
    <property type="entry name" value="MYB-LIKE HTH TRANSCRIPTIONAL REGULATOR FAMILY PROTEIN"/>
    <property type="match status" value="1"/>
</dbReference>
<feature type="compositionally biased region" description="Acidic residues" evidence="1">
    <location>
        <begin position="534"/>
        <end position="556"/>
    </location>
</feature>
<dbReference type="SUPFAM" id="SSF46689">
    <property type="entry name" value="Homeodomain-like"/>
    <property type="match status" value="1"/>
</dbReference>
<dbReference type="Proteomes" id="UP000095751">
    <property type="component" value="Unassembled WGS sequence"/>
</dbReference>
<dbReference type="InterPro" id="IPR009057">
    <property type="entry name" value="Homeodomain-like_sf"/>
</dbReference>
<dbReference type="KEGG" id="fcy:FRACYDRAFT_235808"/>
<dbReference type="Pfam" id="PF00249">
    <property type="entry name" value="Myb_DNA-binding"/>
    <property type="match status" value="1"/>
</dbReference>
<gene>
    <name evidence="3" type="ORF">FRACYDRAFT_235808</name>
</gene>
<organism evidence="3 4">
    <name type="scientific">Fragilariopsis cylindrus CCMP1102</name>
    <dbReference type="NCBI Taxonomy" id="635003"/>
    <lineage>
        <taxon>Eukaryota</taxon>
        <taxon>Sar</taxon>
        <taxon>Stramenopiles</taxon>
        <taxon>Ochrophyta</taxon>
        <taxon>Bacillariophyta</taxon>
        <taxon>Bacillariophyceae</taxon>
        <taxon>Bacillariophycidae</taxon>
        <taxon>Bacillariales</taxon>
        <taxon>Bacillariaceae</taxon>
        <taxon>Fragilariopsis</taxon>
    </lineage>
</organism>